<evidence type="ECO:0000256" key="4">
    <source>
        <dbReference type="ARBA" id="ARBA00023015"/>
    </source>
</evidence>
<dbReference type="Proteomes" id="UP001152795">
    <property type="component" value="Unassembled WGS sequence"/>
</dbReference>
<keyword evidence="8" id="KW-1185">Reference proteome</keyword>
<keyword evidence="2" id="KW-0560">Oxidoreductase</keyword>
<dbReference type="EMBL" id="CACRXK020025090">
    <property type="protein sequence ID" value="CAB4039222.1"/>
    <property type="molecule type" value="Genomic_DNA"/>
</dbReference>
<evidence type="ECO:0000259" key="6">
    <source>
        <dbReference type="PROSITE" id="PS51184"/>
    </source>
</evidence>
<evidence type="ECO:0000313" key="7">
    <source>
        <dbReference type="EMBL" id="CAB4039222.1"/>
    </source>
</evidence>
<dbReference type="OrthoDB" id="5876800at2759"/>
<keyword evidence="1" id="KW-0479">Metal-binding</keyword>
<name>A0A6S7LNH7_PARCT</name>
<dbReference type="GO" id="GO:0016491">
    <property type="term" value="F:oxidoreductase activity"/>
    <property type="evidence" value="ECO:0007669"/>
    <property type="project" value="UniProtKB-KW"/>
</dbReference>
<dbReference type="Pfam" id="PF13621">
    <property type="entry name" value="Cupin_8"/>
    <property type="match status" value="1"/>
</dbReference>
<dbReference type="AlphaFoldDB" id="A0A6S7LNH7"/>
<keyword evidence="3" id="KW-0408">Iron</keyword>
<dbReference type="GO" id="GO:0046872">
    <property type="term" value="F:metal ion binding"/>
    <property type="evidence" value="ECO:0007669"/>
    <property type="project" value="UniProtKB-KW"/>
</dbReference>
<keyword evidence="4" id="KW-0805">Transcription regulation</keyword>
<accession>A0A6S7LNH7</accession>
<dbReference type="SMART" id="SM00558">
    <property type="entry name" value="JmjC"/>
    <property type="match status" value="1"/>
</dbReference>
<evidence type="ECO:0000256" key="3">
    <source>
        <dbReference type="ARBA" id="ARBA00023004"/>
    </source>
</evidence>
<keyword evidence="5" id="KW-0804">Transcription</keyword>
<protein>
    <submittedName>
        <fullName evidence="7">JmjC domain-containing histone demethylation 1</fullName>
    </submittedName>
</protein>
<gene>
    <name evidence="7" type="ORF">PACLA_8A029651</name>
</gene>
<dbReference type="InterPro" id="IPR050690">
    <property type="entry name" value="JHDM1_Histone_Demethylase"/>
</dbReference>
<dbReference type="InterPro" id="IPR041667">
    <property type="entry name" value="Cupin_8"/>
</dbReference>
<comment type="caution">
    <text evidence="7">The sequence shown here is derived from an EMBL/GenBank/DDBJ whole genome shotgun (WGS) entry which is preliminary data.</text>
</comment>
<feature type="domain" description="JmjC" evidence="6">
    <location>
        <begin position="1"/>
        <end position="129"/>
    </location>
</feature>
<organism evidence="7 8">
    <name type="scientific">Paramuricea clavata</name>
    <name type="common">Red gorgonian</name>
    <name type="synonym">Violescent sea-whip</name>
    <dbReference type="NCBI Taxonomy" id="317549"/>
    <lineage>
        <taxon>Eukaryota</taxon>
        <taxon>Metazoa</taxon>
        <taxon>Cnidaria</taxon>
        <taxon>Anthozoa</taxon>
        <taxon>Octocorallia</taxon>
        <taxon>Malacalcyonacea</taxon>
        <taxon>Plexauridae</taxon>
        <taxon>Paramuricea</taxon>
    </lineage>
</organism>
<dbReference type="Gene3D" id="2.60.120.650">
    <property type="entry name" value="Cupin"/>
    <property type="match status" value="1"/>
</dbReference>
<dbReference type="PROSITE" id="PS51184">
    <property type="entry name" value="JMJC"/>
    <property type="match status" value="1"/>
</dbReference>
<dbReference type="PANTHER" id="PTHR23123">
    <property type="entry name" value="PHD/F-BOX CONTAINING PROTEIN"/>
    <property type="match status" value="1"/>
</dbReference>
<evidence type="ECO:0000256" key="1">
    <source>
        <dbReference type="ARBA" id="ARBA00022723"/>
    </source>
</evidence>
<evidence type="ECO:0000256" key="2">
    <source>
        <dbReference type="ARBA" id="ARBA00023002"/>
    </source>
</evidence>
<evidence type="ECO:0000256" key="5">
    <source>
        <dbReference type="ARBA" id="ARBA00023163"/>
    </source>
</evidence>
<dbReference type="InterPro" id="IPR003347">
    <property type="entry name" value="JmjC_dom"/>
</dbReference>
<dbReference type="SUPFAM" id="SSF51197">
    <property type="entry name" value="Clavaminate synthase-like"/>
    <property type="match status" value="1"/>
</dbReference>
<sequence>MDDMKYPKVRKYVLMSVRESYTDFHIDFCGSSVWYHIVRGKKIFWLIPPTEKNLNIYENWVLSGKQQDVFLGDQVEKCSIIEMSAGNTFLMPSGWIHAVYTPEDSLVFGGNFIHCFNVERQLRICDIEESTRVKQNILLTYTALVLIRPKKNMWVSGFFL</sequence>
<proteinExistence type="predicted"/>
<reference evidence="7" key="1">
    <citation type="submission" date="2020-04" db="EMBL/GenBank/DDBJ databases">
        <authorList>
            <person name="Alioto T."/>
            <person name="Alioto T."/>
            <person name="Gomez Garrido J."/>
        </authorList>
    </citation>
    <scope>NUCLEOTIDE SEQUENCE</scope>
    <source>
        <strain evidence="7">A484AB</strain>
    </source>
</reference>
<evidence type="ECO:0000313" key="8">
    <source>
        <dbReference type="Proteomes" id="UP001152795"/>
    </source>
</evidence>